<evidence type="ECO:0000313" key="3">
    <source>
        <dbReference type="EMBL" id="RKS23232.1"/>
    </source>
</evidence>
<keyword evidence="1" id="KW-1133">Transmembrane helix</keyword>
<dbReference type="Pfam" id="PF06713">
    <property type="entry name" value="bPH_4"/>
    <property type="match status" value="1"/>
</dbReference>
<feature type="domain" description="Uncharacterized protein YyaB-like PH" evidence="2">
    <location>
        <begin position="59"/>
        <end position="136"/>
    </location>
</feature>
<dbReference type="OrthoDB" id="1437824at2"/>
<dbReference type="AlphaFoldDB" id="A0A495MDR8"/>
<dbReference type="InterPro" id="IPR009589">
    <property type="entry name" value="PH_YyaB-like"/>
</dbReference>
<feature type="transmembrane region" description="Helical" evidence="1">
    <location>
        <begin position="12"/>
        <end position="30"/>
    </location>
</feature>
<keyword evidence="1" id="KW-0812">Transmembrane</keyword>
<feature type="transmembrane region" description="Helical" evidence="1">
    <location>
        <begin position="36"/>
        <end position="57"/>
    </location>
</feature>
<gene>
    <name evidence="3" type="ORF">CLV94_2137</name>
</gene>
<dbReference type="GO" id="GO:0030153">
    <property type="term" value="P:bacteriocin immunity"/>
    <property type="evidence" value="ECO:0007669"/>
    <property type="project" value="InterPro"/>
</dbReference>
<reference evidence="3 4" key="1">
    <citation type="submission" date="2018-10" db="EMBL/GenBank/DDBJ databases">
        <title>Genomic Encyclopedia of Archaeal and Bacterial Type Strains, Phase II (KMG-II): from individual species to whole genera.</title>
        <authorList>
            <person name="Goeker M."/>
        </authorList>
    </citation>
    <scope>NUCLEOTIDE SEQUENCE [LARGE SCALE GENOMIC DNA]</scope>
    <source>
        <strain evidence="3 4">DSM 29537</strain>
    </source>
</reference>
<dbReference type="EMBL" id="RBLC01000002">
    <property type="protein sequence ID" value="RKS23232.1"/>
    <property type="molecule type" value="Genomic_DNA"/>
</dbReference>
<comment type="caution">
    <text evidence="3">The sequence shown here is derived from an EMBL/GenBank/DDBJ whole genome shotgun (WGS) entry which is preliminary data.</text>
</comment>
<proteinExistence type="predicted"/>
<dbReference type="RefSeq" id="WP_121376451.1">
    <property type="nucleotide sequence ID" value="NZ_RBLC01000002.1"/>
</dbReference>
<evidence type="ECO:0000259" key="2">
    <source>
        <dbReference type="Pfam" id="PF06713"/>
    </source>
</evidence>
<accession>A0A495MDR8</accession>
<keyword evidence="1" id="KW-0472">Membrane</keyword>
<keyword evidence="4" id="KW-1185">Reference proteome</keyword>
<sequence length="142" mass="16294">MKKFNTDYHIPTVSLLWLVVAFLIALPFMTPNDIEGTVFIPIIICAVCAALLIWILVDTNYRLEGSYLKYKSGPIRGKIDIYRIHTIEHQKGWMIQSNLKPGLGSKGLIIKYNKYDDIYISPKKKQAFIDALLEINSHIEIK</sequence>
<protein>
    <submittedName>
        <fullName evidence="3">PH (Pleckstrin Homology) domain-containing protein</fullName>
    </submittedName>
</protein>
<evidence type="ECO:0000313" key="4">
    <source>
        <dbReference type="Proteomes" id="UP000277579"/>
    </source>
</evidence>
<evidence type="ECO:0000256" key="1">
    <source>
        <dbReference type="SAM" id="Phobius"/>
    </source>
</evidence>
<name>A0A495MDR8_9FLAO</name>
<dbReference type="Proteomes" id="UP000277579">
    <property type="component" value="Unassembled WGS sequence"/>
</dbReference>
<organism evidence="3 4">
    <name type="scientific">Flavobacterium endophyticum</name>
    <dbReference type="NCBI Taxonomy" id="1540163"/>
    <lineage>
        <taxon>Bacteria</taxon>
        <taxon>Pseudomonadati</taxon>
        <taxon>Bacteroidota</taxon>
        <taxon>Flavobacteriia</taxon>
        <taxon>Flavobacteriales</taxon>
        <taxon>Flavobacteriaceae</taxon>
        <taxon>Flavobacterium</taxon>
    </lineage>
</organism>